<dbReference type="GO" id="GO:0005794">
    <property type="term" value="C:Golgi apparatus"/>
    <property type="evidence" value="ECO:0007669"/>
    <property type="project" value="TreeGrafter"/>
</dbReference>
<dbReference type="InterPro" id="IPR033379">
    <property type="entry name" value="Acid_Pase_AS"/>
</dbReference>
<evidence type="ECO:0000256" key="4">
    <source>
        <dbReference type="ARBA" id="ARBA00040357"/>
    </source>
</evidence>
<reference evidence="8" key="1">
    <citation type="submission" date="2003-08" db="EMBL/GenBank/DDBJ databases">
        <authorList>
            <person name="Birren B."/>
            <person name="Nusbaum C."/>
            <person name="Abebe A."/>
            <person name="Abouelleil A."/>
            <person name="Adekoya E."/>
            <person name="Ait-zahra M."/>
            <person name="Allen N."/>
            <person name="Allen T."/>
            <person name="An P."/>
            <person name="Anderson M."/>
            <person name="Anderson S."/>
            <person name="Arachchi H."/>
            <person name="Armbruster J."/>
            <person name="Bachantsang P."/>
            <person name="Baldwin J."/>
            <person name="Barry A."/>
            <person name="Bayul T."/>
            <person name="Blitshsteyn B."/>
            <person name="Bloom T."/>
            <person name="Blye J."/>
            <person name="Boguslavskiy L."/>
            <person name="Borowsky M."/>
            <person name="Boukhgalter B."/>
            <person name="Brunache A."/>
            <person name="Butler J."/>
            <person name="Calixte N."/>
            <person name="Calvo S."/>
            <person name="Camarata J."/>
            <person name="Campo K."/>
            <person name="Chang J."/>
            <person name="Cheshatsang Y."/>
            <person name="Citroen M."/>
            <person name="Collymore A."/>
            <person name="Considine T."/>
            <person name="Cook A."/>
            <person name="Cooke P."/>
            <person name="Corum B."/>
            <person name="Cuomo C."/>
            <person name="David R."/>
            <person name="Dawoe T."/>
            <person name="Degray S."/>
            <person name="Dodge S."/>
            <person name="Dooley K."/>
            <person name="Dorje P."/>
            <person name="Dorjee K."/>
            <person name="Dorris L."/>
            <person name="Duffey N."/>
            <person name="Dupes A."/>
            <person name="Elkins T."/>
            <person name="Engels R."/>
            <person name="Erickson J."/>
            <person name="Farina A."/>
            <person name="Faro S."/>
            <person name="Ferreira P."/>
            <person name="Fischer H."/>
            <person name="Fitzgerald M."/>
            <person name="Foley K."/>
            <person name="Gage D."/>
            <person name="Galagan J."/>
            <person name="Gearin G."/>
            <person name="Gnerre S."/>
            <person name="Gnirke A."/>
            <person name="Goyette A."/>
            <person name="Graham J."/>
            <person name="Grandbois E."/>
            <person name="Gyaltsen K."/>
            <person name="Hafez N."/>
            <person name="Hagopian D."/>
            <person name="Hagos B."/>
            <person name="Hall J."/>
            <person name="Hatcher B."/>
            <person name="Heller A."/>
            <person name="Higgins H."/>
            <person name="Honan T."/>
            <person name="Horn A."/>
            <person name="Houde N."/>
            <person name="Hughes L."/>
            <person name="Hulme W."/>
            <person name="Husby E."/>
            <person name="Iliev I."/>
            <person name="Jaffe D."/>
            <person name="Jones C."/>
            <person name="Kamal M."/>
            <person name="Kamat A."/>
            <person name="Kamvysselis M."/>
            <person name="Karlsson E."/>
            <person name="Kells C."/>
            <person name="Kieu A."/>
            <person name="Kisner P."/>
            <person name="Kodira C."/>
            <person name="Kulbokas E."/>
            <person name="Labutti K."/>
            <person name="Lama D."/>
            <person name="Landers T."/>
            <person name="Leger J."/>
            <person name="Levine S."/>
            <person name="Lewis D."/>
            <person name="Lewis T."/>
            <person name="Lindblad-toh K."/>
            <person name="Liu X."/>
            <person name="Lokyitsang T."/>
            <person name="Lokyitsang Y."/>
            <person name="Lucien O."/>
            <person name="Lui A."/>
            <person name="Ma L.J."/>
            <person name="Mabbitt R."/>
            <person name="Macdonald J."/>
            <person name="Maclean C."/>
            <person name="Major J."/>
            <person name="Manning J."/>
            <person name="Marabella R."/>
            <person name="Maru K."/>
            <person name="Matthews C."/>
            <person name="Mauceli E."/>
            <person name="Mccarthy M."/>
            <person name="Mcdonough S."/>
            <person name="Mcghee T."/>
            <person name="Meldrim J."/>
            <person name="Meneus L."/>
            <person name="Mesirov J."/>
            <person name="Mihalev A."/>
            <person name="Mihova T."/>
            <person name="Mikkelsen T."/>
            <person name="Mlenga V."/>
            <person name="Moru K."/>
            <person name="Mozes J."/>
            <person name="Mulrain L."/>
            <person name="Munson G."/>
            <person name="Naylor J."/>
            <person name="Newes C."/>
            <person name="Nguyen C."/>
            <person name="Nguyen N."/>
            <person name="Nguyen T."/>
            <person name="Nicol R."/>
            <person name="Nielsen C."/>
            <person name="Nizzari M."/>
            <person name="Norbu C."/>
            <person name="Norbu N."/>
            <person name="O'donnell P."/>
            <person name="Okoawo O."/>
            <person name="O'leary S."/>
            <person name="Omotosho B."/>
            <person name="O'neill K."/>
            <person name="Osman S."/>
            <person name="Parker S."/>
            <person name="Perrin D."/>
            <person name="Phunkhang P."/>
            <person name="Piqani B."/>
            <person name="Purcell S."/>
            <person name="Rachupka T."/>
            <person name="Ramasamy U."/>
            <person name="Rameau R."/>
            <person name="Ray V."/>
            <person name="Raymond C."/>
            <person name="Retta R."/>
            <person name="Richardson S."/>
            <person name="Rise C."/>
            <person name="Rodriguez J."/>
            <person name="Rogers J."/>
            <person name="Rogov P."/>
            <person name="Rutman M."/>
            <person name="Schupbach R."/>
            <person name="Seaman C."/>
            <person name="Settipalli S."/>
            <person name="Sharpe T."/>
            <person name="Sheridan J."/>
            <person name="Sherpa N."/>
            <person name="Shi J."/>
            <person name="Smirnov S."/>
            <person name="Smith C."/>
            <person name="Sougnez C."/>
            <person name="Spencer B."/>
            <person name="Stalker J."/>
            <person name="Stange-thomann N."/>
            <person name="Stavropoulos S."/>
            <person name="Stetson K."/>
            <person name="Stone C."/>
            <person name="Stone S."/>
            <person name="Stubbs M."/>
            <person name="Talamas J."/>
            <person name="Tchuinga P."/>
            <person name="Tenzing P."/>
            <person name="Tesfaye S."/>
            <person name="Theodore J."/>
            <person name="Thoulutsang Y."/>
            <person name="Topham K."/>
            <person name="Towey S."/>
            <person name="Tsamla T."/>
            <person name="Tsomo N."/>
            <person name="Vallee D."/>
            <person name="Vassiliev H."/>
            <person name="Venkataraman V."/>
            <person name="Vinson J."/>
            <person name="Vo A."/>
            <person name="Wade C."/>
            <person name="Wang S."/>
            <person name="Wangchuk T."/>
            <person name="Wangdi T."/>
            <person name="Whittaker C."/>
            <person name="Wilkinson J."/>
            <person name="Wu Y."/>
            <person name="Wyman D."/>
            <person name="Yadav S."/>
            <person name="Yang S."/>
            <person name="Yang X."/>
            <person name="Yeager S."/>
            <person name="Yee E."/>
            <person name="Young G."/>
            <person name="Zainoun J."/>
            <person name="Zembeck L."/>
            <person name="Zimmer A."/>
            <person name="Zody M."/>
            <person name="Lander E."/>
        </authorList>
    </citation>
    <scope>NUCLEOTIDE SEQUENCE [LARGE SCALE GENOMIC DNA]</scope>
</reference>
<evidence type="ECO:0000256" key="5">
    <source>
        <dbReference type="ARBA" id="ARBA00041499"/>
    </source>
</evidence>
<dbReference type="PANTHER" id="PTHR11567">
    <property type="entry name" value="ACID PHOSPHATASE-RELATED"/>
    <property type="match status" value="1"/>
</dbReference>
<dbReference type="SUPFAM" id="SSF53254">
    <property type="entry name" value="Phosphoglycerate mutase-like"/>
    <property type="match status" value="1"/>
</dbReference>
<dbReference type="CDD" id="cd07061">
    <property type="entry name" value="HP_HAP_like"/>
    <property type="match status" value="1"/>
</dbReference>
<dbReference type="GO" id="GO:0050650">
    <property type="term" value="P:chondroitin sulfate proteoglycan biosynthetic process"/>
    <property type="evidence" value="ECO:0007669"/>
    <property type="project" value="TreeGrafter"/>
</dbReference>
<dbReference type="Gene3D" id="3.40.50.1240">
    <property type="entry name" value="Phosphoglycerate mutase-like"/>
    <property type="match status" value="1"/>
</dbReference>
<proteinExistence type="inferred from homology"/>
<keyword evidence="6" id="KW-0732">Signal</keyword>
<reference evidence="7" key="2">
    <citation type="submission" date="2025-08" db="UniProtKB">
        <authorList>
            <consortium name="Ensembl"/>
        </authorList>
    </citation>
    <scope>IDENTIFICATION</scope>
</reference>
<feature type="signal peptide" evidence="6">
    <location>
        <begin position="1"/>
        <end position="25"/>
    </location>
</feature>
<name>H2YRM6_CIOSA</name>
<comment type="similarity">
    <text evidence="1">Belongs to the histidine acid phosphatase family.</text>
</comment>
<feature type="chain" id="PRO_5003578511" description="2-phosphoxylose phosphatase 1" evidence="6">
    <location>
        <begin position="26"/>
        <end position="491"/>
    </location>
</feature>
<dbReference type="GeneTree" id="ENSGT00390000016324"/>
<dbReference type="PANTHER" id="PTHR11567:SF110">
    <property type="entry name" value="2-PHOSPHOXYLOSE PHOSPHATASE 1"/>
    <property type="match status" value="1"/>
</dbReference>
<dbReference type="PROSITE" id="PS00616">
    <property type="entry name" value="HIS_ACID_PHOSPHAT_1"/>
    <property type="match status" value="1"/>
</dbReference>
<evidence type="ECO:0000256" key="6">
    <source>
        <dbReference type="SAM" id="SignalP"/>
    </source>
</evidence>
<sequence length="491" mass="56341">MRKASIKWMLFTVLLISASLVAMWAVQFKAKYQHDVFRADHGNKQYTGVVDENESSVIKKTLNKGKPKKTTKTNKVNPVDEVNPVDYYCNFPRDNDIFTMQEGVGQKGWKLKQVQILIRHGDRAPLNYAAYNKFRVKPNFCNIHSDYYSEKYKLVSKYRDNILKDLYTDGAVYFTHPLPQAILCSPGQLTVFGALQQLHNGLLLREAYVQKHKLLDAFMLNETIYVRSTHVRRTYQSAVAFLYGFVPDYHFKKIPITFTNSPKFCENHCVCPKAQSIEKLVKEKQYRIYVDRQKKNSAIQNISRIVGIGDHTGQQIDSLVTGYVCKRMPLPCNKDGECVDPSQLEVVMKEQERLNEITRLETPAQNLALLVMQPFLENLFNQMKQVIDNKEGHKKVILYSGHDLTVTPVIQALGLPDYRWPRLGTRLVFELWESTTGTHFIKIILNGVEVTGNTSFCPERSEDCTFEAFANYVSNIGQVFGFESRSAACRS</sequence>
<evidence type="ECO:0000256" key="1">
    <source>
        <dbReference type="ARBA" id="ARBA00005375"/>
    </source>
</evidence>
<accession>H2YRM6</accession>
<evidence type="ECO:0000313" key="8">
    <source>
        <dbReference type="Proteomes" id="UP000007875"/>
    </source>
</evidence>
<evidence type="ECO:0000256" key="3">
    <source>
        <dbReference type="ARBA" id="ARBA00036311"/>
    </source>
</evidence>
<dbReference type="HOGENOM" id="CLU_033855_1_0_1"/>
<reference evidence="7" key="3">
    <citation type="submission" date="2025-09" db="UniProtKB">
        <authorList>
            <consortium name="Ensembl"/>
        </authorList>
    </citation>
    <scope>IDENTIFICATION</scope>
</reference>
<dbReference type="InterPro" id="IPR050645">
    <property type="entry name" value="Histidine_acid_phosphatase"/>
</dbReference>
<comment type="catalytic activity">
    <reaction evidence="3">
        <text>3-O-[beta-D-GlcA-(1-&gt;3)-beta-D-Gal-(1-&gt;3)-beta-D-Gal-(1-&gt;4)-beta-D-2-O-P-Xyl]-L-seryl-[protein] + H2O = 3-O-(beta-D-GlcA-(1-&gt;3)-beta-D-Gal-(1-&gt;3)-beta-D-Gal-(1-&gt;4)-beta-D-Xyl)-L-seryl-[protein] + phosphate</text>
        <dbReference type="Rhea" id="RHEA:56512"/>
        <dbReference type="Rhea" id="RHEA-COMP:12573"/>
        <dbReference type="Rhea" id="RHEA-COMP:14559"/>
        <dbReference type="ChEBI" id="CHEBI:15377"/>
        <dbReference type="ChEBI" id="CHEBI:43474"/>
        <dbReference type="ChEBI" id="CHEBI:132093"/>
        <dbReference type="ChEBI" id="CHEBI:140495"/>
    </reaction>
</comment>
<dbReference type="AlphaFoldDB" id="H2YRM6"/>
<dbReference type="InterPro" id="IPR029033">
    <property type="entry name" value="His_PPase_superfam"/>
</dbReference>
<dbReference type="OMA" id="CALGQLT"/>
<keyword evidence="8" id="KW-1185">Reference proteome</keyword>
<evidence type="ECO:0000313" key="7">
    <source>
        <dbReference type="Ensembl" id="ENSCSAVP00000007986.1"/>
    </source>
</evidence>
<dbReference type="InterPro" id="IPR000560">
    <property type="entry name" value="His_Pase_clade-2"/>
</dbReference>
<dbReference type="GO" id="GO:0006024">
    <property type="term" value="P:glycosaminoglycan biosynthetic process"/>
    <property type="evidence" value="ECO:0007669"/>
    <property type="project" value="TreeGrafter"/>
</dbReference>
<keyword evidence="2" id="KW-0378">Hydrolase</keyword>
<dbReference type="GO" id="GO:0016791">
    <property type="term" value="F:phosphatase activity"/>
    <property type="evidence" value="ECO:0007669"/>
    <property type="project" value="TreeGrafter"/>
</dbReference>
<protein>
    <recommendedName>
        <fullName evidence="4">2-phosphoxylose phosphatase 1</fullName>
    </recommendedName>
    <alternativeName>
        <fullName evidence="5">Acid phosphatase-like protein 2</fullName>
    </alternativeName>
</protein>
<dbReference type="Ensembl" id="ENSCSAVT00000008092.1">
    <property type="protein sequence ID" value="ENSCSAVP00000007986.1"/>
    <property type="gene ID" value="ENSCSAVG00000004761.1"/>
</dbReference>
<dbReference type="Pfam" id="PF00328">
    <property type="entry name" value="His_Phos_2"/>
    <property type="match status" value="1"/>
</dbReference>
<organism evidence="7 8">
    <name type="scientific">Ciona savignyi</name>
    <name type="common">Pacific transparent sea squirt</name>
    <dbReference type="NCBI Taxonomy" id="51511"/>
    <lineage>
        <taxon>Eukaryota</taxon>
        <taxon>Metazoa</taxon>
        <taxon>Chordata</taxon>
        <taxon>Tunicata</taxon>
        <taxon>Ascidiacea</taxon>
        <taxon>Phlebobranchia</taxon>
        <taxon>Cionidae</taxon>
        <taxon>Ciona</taxon>
    </lineage>
</organism>
<evidence type="ECO:0000256" key="2">
    <source>
        <dbReference type="ARBA" id="ARBA00022801"/>
    </source>
</evidence>
<dbReference type="InParanoid" id="H2YRM6"/>
<dbReference type="eggNOG" id="KOG3672">
    <property type="taxonomic scope" value="Eukaryota"/>
</dbReference>
<dbReference type="Proteomes" id="UP000007875">
    <property type="component" value="Unassembled WGS sequence"/>
</dbReference>